<evidence type="ECO:0000313" key="3">
    <source>
        <dbReference type="Proteomes" id="UP000029738"/>
    </source>
</evidence>
<gene>
    <name evidence="2" type="ORF">DA73_0218820</name>
    <name evidence="1" type="ORF">DA73_0400014590</name>
</gene>
<reference evidence="1" key="2">
    <citation type="submission" date="2019-11" db="EMBL/GenBank/DDBJ databases">
        <title>Improved Assembly of Tolypothrix boutellei genome.</title>
        <authorList>
            <person name="Sarangi A.N."/>
            <person name="Mukherjee M."/>
            <person name="Ghosh S."/>
            <person name="Singh D."/>
            <person name="Das A."/>
            <person name="Kant S."/>
            <person name="Prusty A."/>
            <person name="Tripathy S."/>
        </authorList>
    </citation>
    <scope>NUCLEOTIDE SEQUENCE</scope>
    <source>
        <strain evidence="1">VB521301</strain>
    </source>
</reference>
<proteinExistence type="predicted"/>
<protein>
    <submittedName>
        <fullName evidence="2">Uncharacterized protein</fullName>
    </submittedName>
</protein>
<comment type="caution">
    <text evidence="2">The sequence shown here is derived from an EMBL/GenBank/DDBJ whole genome shotgun (WGS) entry which is preliminary data.</text>
</comment>
<dbReference type="Proteomes" id="UP000029738">
    <property type="component" value="Unassembled WGS sequence"/>
</dbReference>
<reference evidence="2" key="1">
    <citation type="journal article" date="2015" name="Genome Announc.">
        <title>Draft Genome Sequence of Tolypothrix boutellei Strain VB521301.</title>
        <authorList>
            <person name="Chandrababunaidu M.M."/>
            <person name="Singh D."/>
            <person name="Sen D."/>
            <person name="Bhan S."/>
            <person name="Das S."/>
            <person name="Gupta A."/>
            <person name="Adhikary S.P."/>
            <person name="Tripathy S."/>
        </authorList>
    </citation>
    <scope>NUCLEOTIDE SEQUENCE</scope>
    <source>
        <strain evidence="2">VB521301</strain>
    </source>
</reference>
<evidence type="ECO:0000313" key="2">
    <source>
        <dbReference type="EMBL" id="KIE10582.1"/>
    </source>
</evidence>
<name>A0A0C1N7J6_9CYAN</name>
<dbReference type="AlphaFoldDB" id="A0A0C1N7J6"/>
<keyword evidence="3" id="KW-1185">Reference proteome</keyword>
<dbReference type="EMBL" id="JHEG04000001">
    <property type="protein sequence ID" value="KAF3886568.1"/>
    <property type="molecule type" value="Genomic_DNA"/>
</dbReference>
<accession>A0A0C1N7J6</accession>
<organism evidence="2">
    <name type="scientific">Tolypothrix bouteillei VB521301</name>
    <dbReference type="NCBI Taxonomy" id="1479485"/>
    <lineage>
        <taxon>Bacteria</taxon>
        <taxon>Bacillati</taxon>
        <taxon>Cyanobacteriota</taxon>
        <taxon>Cyanophyceae</taxon>
        <taxon>Nostocales</taxon>
        <taxon>Tolypothrichaceae</taxon>
        <taxon>Tolypothrix</taxon>
    </lineage>
</organism>
<evidence type="ECO:0000313" key="1">
    <source>
        <dbReference type="EMBL" id="KAF3886568.1"/>
    </source>
</evidence>
<sequence length="72" mass="7849">MPLTELMPLLKELSHSDKLLLLHFLVTELLKESGLASLDTQDRVASQGLYDSFEAAAVLAKALVEEKATTHG</sequence>
<dbReference type="RefSeq" id="WP_038074786.1">
    <property type="nucleotide sequence ID" value="NZ_JHEG04000001.1"/>
</dbReference>
<dbReference type="EMBL" id="JHEG02000048">
    <property type="protein sequence ID" value="KIE10582.1"/>
    <property type="molecule type" value="Genomic_DNA"/>
</dbReference>